<comment type="subcellular location">
    <subcellularLocation>
        <location evidence="1 12">Cytoplasm</location>
    </subcellularLocation>
</comment>
<dbReference type="GO" id="GO:0008270">
    <property type="term" value="F:zinc ion binding"/>
    <property type="evidence" value="ECO:0007669"/>
    <property type="project" value="UniProtKB-UniRule"/>
</dbReference>
<dbReference type="HAMAP" id="MF_00036_B">
    <property type="entry name" value="Ala_tRNA_synth_B"/>
    <property type="match status" value="1"/>
</dbReference>
<dbReference type="FunFam" id="2.40.30.130:FF:000001">
    <property type="entry name" value="Alanine--tRNA ligase"/>
    <property type="match status" value="1"/>
</dbReference>
<dbReference type="Gene3D" id="3.30.980.10">
    <property type="entry name" value="Threonyl-trna Synthetase, Chain A, domain 2"/>
    <property type="match status" value="1"/>
</dbReference>
<dbReference type="SUPFAM" id="SSF50447">
    <property type="entry name" value="Translation proteins"/>
    <property type="match status" value="1"/>
</dbReference>
<dbReference type="Pfam" id="PF07973">
    <property type="entry name" value="tRNA_SAD"/>
    <property type="match status" value="1"/>
</dbReference>
<comment type="similarity">
    <text evidence="2 12">Belongs to the class-II aminoacyl-tRNA synthetase family.</text>
</comment>
<evidence type="ECO:0000256" key="11">
    <source>
        <dbReference type="ARBA" id="ARBA00023146"/>
    </source>
</evidence>
<dbReference type="Gene3D" id="2.40.30.130">
    <property type="match status" value="1"/>
</dbReference>
<keyword evidence="6 12" id="KW-0547">Nucleotide-binding</keyword>
<keyword evidence="4 12" id="KW-0436">Ligase</keyword>
<dbReference type="FunFam" id="3.30.980.10:FF:000004">
    <property type="entry name" value="Alanine--tRNA ligase, cytoplasmic"/>
    <property type="match status" value="1"/>
</dbReference>
<evidence type="ECO:0000256" key="8">
    <source>
        <dbReference type="ARBA" id="ARBA00022840"/>
    </source>
</evidence>
<dbReference type="PRINTS" id="PR00980">
    <property type="entry name" value="TRNASYNTHALA"/>
</dbReference>
<dbReference type="FunFam" id="3.30.930.10:FF:000004">
    <property type="entry name" value="Alanine--tRNA ligase"/>
    <property type="match status" value="1"/>
</dbReference>
<comment type="domain">
    <text evidence="12">Consists of three domains; the N-terminal catalytic domain, the editing domain and the C-terminal C-Ala domain. The editing domain removes incorrectly charged amino acids, while the C-Ala domain, along with tRNA(Ala), serves as a bridge to cooperatively bring together the editing and aminoacylation centers thus stimulating deacylation of misacylated tRNAs.</text>
</comment>
<dbReference type="CDD" id="cd00673">
    <property type="entry name" value="AlaRS_core"/>
    <property type="match status" value="1"/>
</dbReference>
<evidence type="ECO:0000256" key="2">
    <source>
        <dbReference type="ARBA" id="ARBA00008226"/>
    </source>
</evidence>
<evidence type="ECO:0000256" key="7">
    <source>
        <dbReference type="ARBA" id="ARBA00022833"/>
    </source>
</evidence>
<comment type="cofactor">
    <cofactor evidence="12">
        <name>Zn(2+)</name>
        <dbReference type="ChEBI" id="CHEBI:29105"/>
    </cofactor>
    <text evidence="12">Binds 1 zinc ion per subunit.</text>
</comment>
<keyword evidence="15" id="KW-1185">Reference proteome</keyword>
<evidence type="ECO:0000313" key="15">
    <source>
        <dbReference type="Proteomes" id="UP000315388"/>
    </source>
</evidence>
<dbReference type="InterPro" id="IPR018164">
    <property type="entry name" value="Ala-tRNA-synth_IIc_N"/>
</dbReference>
<evidence type="ECO:0000256" key="9">
    <source>
        <dbReference type="ARBA" id="ARBA00022884"/>
    </source>
</evidence>
<gene>
    <name evidence="12 14" type="primary">alaS</name>
    <name evidence="14" type="ORF">FHY56_07090</name>
</gene>
<reference evidence="14 15" key="1">
    <citation type="journal article" date="2003" name="Int. J. Syst. Evol. Microbiol.">
        <title>Towards a standardized format for the description of a novel species (of an established genus): Ochrobactrum gallinifaecis sp. nov.</title>
        <authorList>
            <person name="Kampfer P."/>
            <person name="Buczolits S."/>
            <person name="Albrecht A."/>
            <person name="Busse H.J."/>
            <person name="Stackebrandt E."/>
        </authorList>
    </citation>
    <scope>NUCLEOTIDE SEQUENCE [LARGE SCALE GENOMIC DNA]</scope>
    <source>
        <strain evidence="14 15">ISO 196</strain>
    </source>
</reference>
<dbReference type="GO" id="GO:0002161">
    <property type="term" value="F:aminoacyl-tRNA deacylase activity"/>
    <property type="evidence" value="ECO:0007669"/>
    <property type="project" value="TreeGrafter"/>
</dbReference>
<dbReference type="GO" id="GO:0005524">
    <property type="term" value="F:ATP binding"/>
    <property type="evidence" value="ECO:0007669"/>
    <property type="project" value="UniProtKB-UniRule"/>
</dbReference>
<dbReference type="SUPFAM" id="SSF55186">
    <property type="entry name" value="ThrRS/AlaRS common domain"/>
    <property type="match status" value="1"/>
</dbReference>
<dbReference type="InterPro" id="IPR012947">
    <property type="entry name" value="tRNA_SAD"/>
</dbReference>
<dbReference type="InterPro" id="IPR018165">
    <property type="entry name" value="Ala-tRNA-synth_IIc_core"/>
</dbReference>
<evidence type="ECO:0000313" key="14">
    <source>
        <dbReference type="EMBL" id="TPF75703.1"/>
    </source>
</evidence>
<dbReference type="AlphaFoldDB" id="A0A502BRS6"/>
<dbReference type="InterPro" id="IPR002318">
    <property type="entry name" value="Ala-tRNA-lgiase_IIc"/>
</dbReference>
<dbReference type="FunFam" id="3.30.54.20:FF:000001">
    <property type="entry name" value="Alanine--tRNA ligase"/>
    <property type="match status" value="1"/>
</dbReference>
<dbReference type="Gene3D" id="6.10.250.550">
    <property type="match status" value="1"/>
</dbReference>
<keyword evidence="7 12" id="KW-0862">Zinc</keyword>
<keyword evidence="5 12" id="KW-0479">Metal-binding</keyword>
<comment type="function">
    <text evidence="12">Catalyzes the attachment of alanine to tRNA(Ala) in a two-step reaction: alanine is first activated by ATP to form Ala-AMP and then transferred to the acceptor end of tRNA(Ala). Also edits incorrectly charged Ser-tRNA(Ala) and Gly-tRNA(Ala) via its editing domain.</text>
</comment>
<keyword evidence="10 12" id="KW-0648">Protein biosynthesis</keyword>
<comment type="catalytic activity">
    <reaction evidence="12">
        <text>tRNA(Ala) + L-alanine + ATP = L-alanyl-tRNA(Ala) + AMP + diphosphate</text>
        <dbReference type="Rhea" id="RHEA:12540"/>
        <dbReference type="Rhea" id="RHEA-COMP:9657"/>
        <dbReference type="Rhea" id="RHEA-COMP:9923"/>
        <dbReference type="ChEBI" id="CHEBI:30616"/>
        <dbReference type="ChEBI" id="CHEBI:33019"/>
        <dbReference type="ChEBI" id="CHEBI:57972"/>
        <dbReference type="ChEBI" id="CHEBI:78442"/>
        <dbReference type="ChEBI" id="CHEBI:78497"/>
        <dbReference type="ChEBI" id="CHEBI:456215"/>
        <dbReference type="EC" id="6.1.1.7"/>
    </reaction>
</comment>
<keyword evidence="11 12" id="KW-0030">Aminoacyl-tRNA synthetase</keyword>
<accession>A0A502BRS6</accession>
<feature type="binding site" evidence="12">
    <location>
        <position position="676"/>
    </location>
    <ligand>
        <name>Zn(2+)</name>
        <dbReference type="ChEBI" id="CHEBI:29105"/>
    </ligand>
</feature>
<dbReference type="InterPro" id="IPR018163">
    <property type="entry name" value="Thr/Ala-tRNA-synth_IIc_edit"/>
</dbReference>
<dbReference type="PROSITE" id="PS50860">
    <property type="entry name" value="AA_TRNA_LIGASE_II_ALA"/>
    <property type="match status" value="1"/>
</dbReference>
<keyword evidence="8 12" id="KW-0067">ATP-binding</keyword>
<evidence type="ECO:0000256" key="4">
    <source>
        <dbReference type="ARBA" id="ARBA00022598"/>
    </source>
</evidence>
<evidence type="ECO:0000256" key="12">
    <source>
        <dbReference type="HAMAP-Rule" id="MF_00036"/>
    </source>
</evidence>
<dbReference type="InterPro" id="IPR023033">
    <property type="entry name" value="Ala_tRNA_ligase_euk/bac"/>
</dbReference>
<evidence type="ECO:0000256" key="1">
    <source>
        <dbReference type="ARBA" id="ARBA00004496"/>
    </source>
</evidence>
<keyword evidence="3 12" id="KW-0820">tRNA-binding</keyword>
<dbReference type="GO" id="GO:0000049">
    <property type="term" value="F:tRNA binding"/>
    <property type="evidence" value="ECO:0007669"/>
    <property type="project" value="UniProtKB-KW"/>
</dbReference>
<comment type="caution">
    <text evidence="14">The sequence shown here is derived from an EMBL/GenBank/DDBJ whole genome shotgun (WGS) entry which is preliminary data.</text>
</comment>
<dbReference type="EMBL" id="VEWJ01000004">
    <property type="protein sequence ID" value="TPF75703.1"/>
    <property type="molecule type" value="Genomic_DNA"/>
</dbReference>
<sequence length="885" mass="95713">MAGVNEIRSTFLDYFRKNGHEVVPSSPLVPRNDPTLMFTNAGMVQFKNVFTGLEQRPYSRATTSQKCVRAGGKHNDLDNVGYTARHHTFFEMLGNFSFGDYFKEEAISHAWNLITKEFGLNKDKLLVTVYHTDDDAANFWKKIAGLSDDRIIRISTNDNFWAMGDTGPCGPCSEIFYDHGDHIWGGPPGSADEDGDRFIEIWNLVFMQYEQVTPDQRIDLPRPSIDTGMGLERVAAVLQGVHDNYDIDLFKALIRASEEATGVKAEGDFRASHRVIADHLRASSFLIADGVLPSNEGRGYVLRRIMRRAMRHAQLLGASQPLMWRLLPALIREMGQAYPELIRAEALISETLKLEETRFRKTLERGLGLLSDASENLVEGDRLDGETAFKLYDTYGFPLDLTQDALRQRGVTVDTDGFNAAMQRQKAEARANWSGSGEAATETIWFGIKDKVGVTEFLGYETESAEGIITALVRDGAEVASVAEGEAVSVVVNQTPFYGESGGQQGDTGTISGEGFVITVTDTQKKGEGVFVHTGKVTKGSVKVGEAVELKVDSERRTRIRSNHSATHLLHEALRETLGSHVAQKGSLVAPDRLRFDFSHPKPISAEELTAVENLANEIILQNAPVTTRLMAVDDAIAEGAMALFGEKYGDEVRVVSMGTAKHGEKAGKAYSVELCGGTHVRQTGDIGLVRILSDSGVAAGVRRMEALTGEAARLYLEEQDERVKAIASVLKTTPSETLERVNALVDERKKLERELADARRQLALSGGSSEGGSAVEIVNGVNFLGKVVTGVSPRDLKPLADEGKKQVGSGVVVFIGVGEDGKASAVAAVTEDLLGRFSAVDLVRVASSALGGAGGGGRPDMAQAGGPDGTKANDAIAAVKAQVV</sequence>
<dbReference type="PANTHER" id="PTHR11777:SF9">
    <property type="entry name" value="ALANINE--TRNA LIGASE, CYTOPLASMIC"/>
    <property type="match status" value="1"/>
</dbReference>
<dbReference type="PANTHER" id="PTHR11777">
    <property type="entry name" value="ALANYL-TRNA SYNTHETASE"/>
    <property type="match status" value="1"/>
</dbReference>
<protein>
    <recommendedName>
        <fullName evidence="12">Alanine--tRNA ligase</fullName>
        <ecNumber evidence="12">6.1.1.7</ecNumber>
    </recommendedName>
    <alternativeName>
        <fullName evidence="12">Alanyl-tRNA synthetase</fullName>
        <shortName evidence="12">AlaRS</shortName>
    </alternativeName>
</protein>
<dbReference type="FunFam" id="3.10.310.40:FF:000001">
    <property type="entry name" value="Alanine--tRNA ligase"/>
    <property type="match status" value="1"/>
</dbReference>
<dbReference type="GO" id="GO:0045892">
    <property type="term" value="P:negative regulation of DNA-templated transcription"/>
    <property type="evidence" value="ECO:0007669"/>
    <property type="project" value="TreeGrafter"/>
</dbReference>
<dbReference type="InterPro" id="IPR045864">
    <property type="entry name" value="aa-tRNA-synth_II/BPL/LPL"/>
</dbReference>
<dbReference type="Pfam" id="PF02272">
    <property type="entry name" value="DHHA1"/>
    <property type="match status" value="1"/>
</dbReference>
<organism evidence="14 15">
    <name type="scientific">Brucella gallinifaecis</name>
    <dbReference type="NCBI Taxonomy" id="215590"/>
    <lineage>
        <taxon>Bacteria</taxon>
        <taxon>Pseudomonadati</taxon>
        <taxon>Pseudomonadota</taxon>
        <taxon>Alphaproteobacteria</taxon>
        <taxon>Hyphomicrobiales</taxon>
        <taxon>Brucellaceae</taxon>
        <taxon>Brucella/Ochrobactrum group</taxon>
        <taxon>Brucella</taxon>
    </lineage>
</organism>
<feature type="binding site" evidence="12">
    <location>
        <position position="564"/>
    </location>
    <ligand>
        <name>Zn(2+)</name>
        <dbReference type="ChEBI" id="CHEBI:29105"/>
    </ligand>
</feature>
<feature type="domain" description="Alanyl-transfer RNA synthetases family profile" evidence="13">
    <location>
        <begin position="2"/>
        <end position="719"/>
    </location>
</feature>
<keyword evidence="12" id="KW-0963">Cytoplasm</keyword>
<dbReference type="Gene3D" id="3.30.930.10">
    <property type="entry name" value="Bira Bifunctional Protein, Domain 2"/>
    <property type="match status" value="1"/>
</dbReference>
<dbReference type="RefSeq" id="WP_140904476.1">
    <property type="nucleotide sequence ID" value="NZ_JBHTMD010000007.1"/>
</dbReference>
<dbReference type="InterPro" id="IPR009000">
    <property type="entry name" value="Transl_B-barrel_sf"/>
</dbReference>
<evidence type="ECO:0000256" key="3">
    <source>
        <dbReference type="ARBA" id="ARBA00022555"/>
    </source>
</evidence>
<dbReference type="GO" id="GO:0006419">
    <property type="term" value="P:alanyl-tRNA aminoacylation"/>
    <property type="evidence" value="ECO:0007669"/>
    <property type="project" value="UniProtKB-UniRule"/>
</dbReference>
<dbReference type="Gene3D" id="3.30.54.20">
    <property type="match status" value="1"/>
</dbReference>
<dbReference type="GO" id="GO:0004813">
    <property type="term" value="F:alanine-tRNA ligase activity"/>
    <property type="evidence" value="ECO:0007669"/>
    <property type="project" value="UniProtKB-UniRule"/>
</dbReference>
<evidence type="ECO:0000256" key="6">
    <source>
        <dbReference type="ARBA" id="ARBA00022741"/>
    </source>
</evidence>
<dbReference type="Proteomes" id="UP000315388">
    <property type="component" value="Unassembled WGS sequence"/>
</dbReference>
<evidence type="ECO:0000256" key="10">
    <source>
        <dbReference type="ARBA" id="ARBA00022917"/>
    </source>
</evidence>
<proteinExistence type="inferred from homology"/>
<evidence type="ECO:0000259" key="13">
    <source>
        <dbReference type="PROSITE" id="PS50860"/>
    </source>
</evidence>
<dbReference type="OrthoDB" id="9803884at2"/>
<dbReference type="Gene3D" id="3.10.310.40">
    <property type="match status" value="1"/>
</dbReference>
<name>A0A502BRS6_9HYPH</name>
<dbReference type="InterPro" id="IPR018162">
    <property type="entry name" value="Ala-tRNA-ligase_IIc_anticod-bd"/>
</dbReference>
<dbReference type="InterPro" id="IPR003156">
    <property type="entry name" value="DHHA1_dom"/>
</dbReference>
<keyword evidence="9 12" id="KW-0694">RNA-binding</keyword>
<dbReference type="SUPFAM" id="SSF55681">
    <property type="entry name" value="Class II aaRS and biotin synthetases"/>
    <property type="match status" value="1"/>
</dbReference>
<feature type="binding site" evidence="12">
    <location>
        <position position="568"/>
    </location>
    <ligand>
        <name>Zn(2+)</name>
        <dbReference type="ChEBI" id="CHEBI:29105"/>
    </ligand>
</feature>
<dbReference type="SMART" id="SM00863">
    <property type="entry name" value="tRNA_SAD"/>
    <property type="match status" value="1"/>
</dbReference>
<dbReference type="InterPro" id="IPR050058">
    <property type="entry name" value="Ala-tRNA_ligase"/>
</dbReference>
<dbReference type="NCBIfam" id="TIGR00344">
    <property type="entry name" value="alaS"/>
    <property type="match status" value="1"/>
</dbReference>
<dbReference type="Pfam" id="PF01411">
    <property type="entry name" value="tRNA-synt_2c"/>
    <property type="match status" value="1"/>
</dbReference>
<evidence type="ECO:0000256" key="5">
    <source>
        <dbReference type="ARBA" id="ARBA00022723"/>
    </source>
</evidence>
<feature type="binding site" evidence="12">
    <location>
        <position position="680"/>
    </location>
    <ligand>
        <name>Zn(2+)</name>
        <dbReference type="ChEBI" id="CHEBI:29105"/>
    </ligand>
</feature>
<dbReference type="EC" id="6.1.1.7" evidence="12"/>
<dbReference type="SUPFAM" id="SSF101353">
    <property type="entry name" value="Putative anticodon-binding domain of alanyl-tRNA synthetase (AlaRS)"/>
    <property type="match status" value="1"/>
</dbReference>
<dbReference type="GO" id="GO:0005829">
    <property type="term" value="C:cytosol"/>
    <property type="evidence" value="ECO:0007669"/>
    <property type="project" value="TreeGrafter"/>
</dbReference>